<comment type="caution">
    <text evidence="2">The sequence shown here is derived from an EMBL/GenBank/DDBJ whole genome shotgun (WGS) entry which is preliminary data.</text>
</comment>
<evidence type="ECO:0000313" key="3">
    <source>
        <dbReference type="Proteomes" id="UP000179807"/>
    </source>
</evidence>
<keyword evidence="3" id="KW-1185">Reference proteome</keyword>
<feature type="transmembrane region" description="Helical" evidence="1">
    <location>
        <begin position="200"/>
        <end position="218"/>
    </location>
</feature>
<proteinExistence type="predicted"/>
<dbReference type="Proteomes" id="UP000179807">
    <property type="component" value="Unassembled WGS sequence"/>
</dbReference>
<gene>
    <name evidence="2" type="ORF">TRFO_40495</name>
</gene>
<dbReference type="VEuPathDB" id="TrichDB:TRFO_40495"/>
<keyword evidence="1" id="KW-1133">Transmembrane helix</keyword>
<reference evidence="2" key="1">
    <citation type="submission" date="2016-10" db="EMBL/GenBank/DDBJ databases">
        <authorList>
            <person name="Benchimol M."/>
            <person name="Almeida L.G."/>
            <person name="Vasconcelos A.T."/>
            <person name="Perreira-Neves A."/>
            <person name="Rosa I.A."/>
            <person name="Tasca T."/>
            <person name="Bogo M.R."/>
            <person name="de Souza W."/>
        </authorList>
    </citation>
    <scope>NUCLEOTIDE SEQUENCE [LARGE SCALE GENOMIC DNA]</scope>
    <source>
        <strain evidence="2">K</strain>
    </source>
</reference>
<organism evidence="2 3">
    <name type="scientific">Tritrichomonas foetus</name>
    <dbReference type="NCBI Taxonomy" id="1144522"/>
    <lineage>
        <taxon>Eukaryota</taxon>
        <taxon>Metamonada</taxon>
        <taxon>Parabasalia</taxon>
        <taxon>Tritrichomonadida</taxon>
        <taxon>Tritrichomonadidae</taxon>
        <taxon>Tritrichomonas</taxon>
    </lineage>
</organism>
<feature type="transmembrane region" description="Helical" evidence="1">
    <location>
        <begin position="322"/>
        <end position="340"/>
    </location>
</feature>
<dbReference type="GeneID" id="94847943"/>
<dbReference type="AlphaFoldDB" id="A0A1J4J6D3"/>
<sequence length="364" mass="42745">MNPVFCRKPADTTLFFGPILASFSVLSVVAYFFIDKSGYNFDRPAYYNQTVEMIDSSTGGIATFVQFEIEKQKNQEISIFSKFLQEQKQIEFKSDFTLTFLTQGEIIRKFKITNCDFEMNKRRLLFRSQNFKFDSFSVNVECKTISDPTVVYQIDIKLNSDPFEIRQILLHTIYSVTNGLILILFLFLWKEKLQKARNSLFVICFGLFTHLCGVKSLINDEIFEAVVNHLFRTTCHFFCVSDRSFEFFVLMFIEFLVNCYADLVTPVIKTRKYDYACYLWMLVEIVFVLYKKKSYTEIFIFWILTVNEIASSFIERADDPKYWFVVPILIPSIFGFYYVGKALDSMSQAREHSSQEVLLKESFP</sequence>
<protein>
    <submittedName>
        <fullName evidence="2">Uncharacterized protein</fullName>
    </submittedName>
</protein>
<dbReference type="RefSeq" id="XP_068346364.1">
    <property type="nucleotide sequence ID" value="XM_068513239.1"/>
</dbReference>
<keyword evidence="1" id="KW-0472">Membrane</keyword>
<dbReference type="EMBL" id="MLAK01001423">
    <property type="protein sequence ID" value="OHS93227.1"/>
    <property type="molecule type" value="Genomic_DNA"/>
</dbReference>
<feature type="transmembrane region" description="Helical" evidence="1">
    <location>
        <begin position="12"/>
        <end position="34"/>
    </location>
</feature>
<name>A0A1J4J6D3_9EUKA</name>
<evidence type="ECO:0000256" key="1">
    <source>
        <dbReference type="SAM" id="Phobius"/>
    </source>
</evidence>
<feature type="transmembrane region" description="Helical" evidence="1">
    <location>
        <begin position="168"/>
        <end position="188"/>
    </location>
</feature>
<keyword evidence="1" id="KW-0812">Transmembrane</keyword>
<feature type="transmembrane region" description="Helical" evidence="1">
    <location>
        <begin position="247"/>
        <end position="268"/>
    </location>
</feature>
<accession>A0A1J4J6D3</accession>
<evidence type="ECO:0000313" key="2">
    <source>
        <dbReference type="EMBL" id="OHS93227.1"/>
    </source>
</evidence>